<sequence length="154" mass="17393">MSLARETEMAPDELDAFVGQQETGVLSLARDDEPYAIPISYGYDANERVFYLRLVSTPESEKRRYLSSSPRARLVVYDENRPESTYRSVVAVGSLAEIPPGELTVDRIEQYGEAKRPLFEIWANSKQDLDIQLYTLEPAELSGRRTELAAETDA</sequence>
<reference evidence="1 2" key="1">
    <citation type="journal article" date="2019" name="Int. J. Syst. Evol. Microbiol.">
        <title>The Global Catalogue of Microorganisms (GCM) 10K type strain sequencing project: providing services to taxonomists for standard genome sequencing and annotation.</title>
        <authorList>
            <consortium name="The Broad Institute Genomics Platform"/>
            <consortium name="The Broad Institute Genome Sequencing Center for Infectious Disease"/>
            <person name="Wu L."/>
            <person name="Ma J."/>
        </authorList>
    </citation>
    <scope>NUCLEOTIDE SEQUENCE [LARGE SCALE GENOMIC DNA]</scope>
    <source>
        <strain evidence="1 2">IBRC-M 10256</strain>
    </source>
</reference>
<organism evidence="1 2">
    <name type="scientific">Halovivax cerinus</name>
    <dbReference type="NCBI Taxonomy" id="1487865"/>
    <lineage>
        <taxon>Archaea</taxon>
        <taxon>Methanobacteriati</taxon>
        <taxon>Methanobacteriota</taxon>
        <taxon>Stenosarchaea group</taxon>
        <taxon>Halobacteria</taxon>
        <taxon>Halobacteriales</taxon>
        <taxon>Natrialbaceae</taxon>
        <taxon>Halovivax</taxon>
    </lineage>
</organism>
<evidence type="ECO:0000313" key="1">
    <source>
        <dbReference type="EMBL" id="MFC3959355.1"/>
    </source>
</evidence>
<keyword evidence="2" id="KW-1185">Reference proteome</keyword>
<gene>
    <name evidence="1" type="ORF">ACFOUR_13400</name>
</gene>
<dbReference type="EMBL" id="JBHSAQ010000011">
    <property type="protein sequence ID" value="MFC3959355.1"/>
    <property type="molecule type" value="Genomic_DNA"/>
</dbReference>
<accession>A0ABD5NQZ6</accession>
<dbReference type="Pfam" id="PF12900">
    <property type="entry name" value="Pyridox_ox_2"/>
    <property type="match status" value="1"/>
</dbReference>
<dbReference type="RefSeq" id="WP_256532904.1">
    <property type="nucleotide sequence ID" value="NZ_CP101824.1"/>
</dbReference>
<dbReference type="InterPro" id="IPR024747">
    <property type="entry name" value="Pyridox_Oxase-rel"/>
</dbReference>
<evidence type="ECO:0000313" key="2">
    <source>
        <dbReference type="Proteomes" id="UP001595846"/>
    </source>
</evidence>
<proteinExistence type="predicted"/>
<dbReference type="Gene3D" id="2.30.110.10">
    <property type="entry name" value="Electron Transport, Fmn-binding Protein, Chain A"/>
    <property type="match status" value="1"/>
</dbReference>
<name>A0ABD5NQZ6_9EURY</name>
<dbReference type="Proteomes" id="UP001595846">
    <property type="component" value="Unassembled WGS sequence"/>
</dbReference>
<dbReference type="InterPro" id="IPR012349">
    <property type="entry name" value="Split_barrel_FMN-bd"/>
</dbReference>
<dbReference type="AlphaFoldDB" id="A0ABD5NQZ6"/>
<comment type="caution">
    <text evidence="1">The sequence shown here is derived from an EMBL/GenBank/DDBJ whole genome shotgun (WGS) entry which is preliminary data.</text>
</comment>
<dbReference type="GeneID" id="73902010"/>
<protein>
    <submittedName>
        <fullName evidence="1">Pyridoxamine 5'-phosphate oxidase family protein</fullName>
    </submittedName>
</protein>
<dbReference type="SUPFAM" id="SSF50475">
    <property type="entry name" value="FMN-binding split barrel"/>
    <property type="match status" value="1"/>
</dbReference>